<proteinExistence type="predicted"/>
<dbReference type="Pfam" id="PF14399">
    <property type="entry name" value="BtrH_N"/>
    <property type="match status" value="1"/>
</dbReference>
<comment type="caution">
    <text evidence="2">The sequence shown here is derived from an EMBL/GenBank/DDBJ whole genome shotgun (WGS) entry which is preliminary data.</text>
</comment>
<dbReference type="RefSeq" id="WP_068902392.1">
    <property type="nucleotide sequence ID" value="NZ_JBHUIF010000002.1"/>
</dbReference>
<dbReference type="EMBL" id="LYBM01000019">
    <property type="protein sequence ID" value="ODA33070.1"/>
    <property type="molecule type" value="Genomic_DNA"/>
</dbReference>
<accession>A0A1C3EIL3</accession>
<name>A0A1C3EIL3_9GAMM</name>
<keyword evidence="3" id="KW-1185">Reference proteome</keyword>
<dbReference type="STRING" id="1080227.A8L45_11535"/>
<evidence type="ECO:0000313" key="3">
    <source>
        <dbReference type="Proteomes" id="UP000094936"/>
    </source>
</evidence>
<evidence type="ECO:0000313" key="2">
    <source>
        <dbReference type="EMBL" id="ODA33070.1"/>
    </source>
</evidence>
<feature type="domain" description="Butirosin biosynthesis protein H N-terminal" evidence="1">
    <location>
        <begin position="59"/>
        <end position="177"/>
    </location>
</feature>
<reference evidence="2 3" key="1">
    <citation type="submission" date="2016-05" db="EMBL/GenBank/DDBJ databases">
        <title>Genomic Taxonomy of the Vibrionaceae.</title>
        <authorList>
            <person name="Gomez-Gil B."/>
            <person name="Enciso-Ibarra J."/>
        </authorList>
    </citation>
    <scope>NUCLEOTIDE SEQUENCE [LARGE SCALE GENOMIC DNA]</scope>
    <source>
        <strain evidence="2 3">CAIM 1920</strain>
    </source>
</reference>
<protein>
    <recommendedName>
        <fullName evidence="1">Butirosin biosynthesis protein H N-terminal domain-containing protein</fullName>
    </recommendedName>
</protein>
<evidence type="ECO:0000259" key="1">
    <source>
        <dbReference type="Pfam" id="PF14399"/>
    </source>
</evidence>
<gene>
    <name evidence="2" type="ORF">A8L45_11535</name>
</gene>
<dbReference type="OrthoDB" id="6304927at2"/>
<dbReference type="AlphaFoldDB" id="A0A1C3EIL3"/>
<dbReference type="InterPro" id="IPR026935">
    <property type="entry name" value="BtrH_N"/>
</dbReference>
<dbReference type="Proteomes" id="UP000094936">
    <property type="component" value="Unassembled WGS sequence"/>
</dbReference>
<sequence>MSQHLIQSLPVSKFKFDKNTFELPPDCFVFGLYTLAKMAHGVPPIALLFAEHSFSYWDDHHTSEQIIDPMTEFTRFGFFRHHQDPYLMVTPDGVYGEMADLLSERCGISIDVLPFTDFDRLLRHIRDQFDQGSPVLVDFNMGYIPSRHQYKIILEYEHTIFLTQFDHATQAFLISDQDVVDDPVPLDDFKACFHALIKMKGTFNCYQVTIDREKNAGLTLAQIKLDVQKNVDNLTTDHPALGIQAVRCYLQAMERMNCDNKTFYTFGTWVFPTQRRLQMRWCKIAGKTLTEPEQQNALGQLESHLTATLRKWSEYAMLEKLIRKTDRISPEKLVKKGIEAATLELESAKLWVNLQYTL</sequence>
<organism evidence="2 3">
    <name type="scientific">Veronia pacifica</name>
    <dbReference type="NCBI Taxonomy" id="1080227"/>
    <lineage>
        <taxon>Bacteria</taxon>
        <taxon>Pseudomonadati</taxon>
        <taxon>Pseudomonadota</taxon>
        <taxon>Gammaproteobacteria</taxon>
        <taxon>Vibrionales</taxon>
        <taxon>Vibrionaceae</taxon>
        <taxon>Veronia</taxon>
    </lineage>
</organism>